<dbReference type="InterPro" id="IPR001005">
    <property type="entry name" value="SANT/Myb"/>
</dbReference>
<evidence type="ECO:0000256" key="6">
    <source>
        <dbReference type="ARBA" id="ARBA00023242"/>
    </source>
</evidence>
<dbReference type="Proteomes" id="UP000593562">
    <property type="component" value="Unassembled WGS sequence"/>
</dbReference>
<dbReference type="InterPro" id="IPR009057">
    <property type="entry name" value="Homeodomain-like_sf"/>
</dbReference>
<keyword evidence="6" id="KW-0539">Nucleus</keyword>
<dbReference type="PANTHER" id="PTHR47997:SF75">
    <property type="entry name" value="MYB DOMAIN PROTEIN 55"/>
    <property type="match status" value="1"/>
</dbReference>
<keyword evidence="4" id="KW-0238">DNA-binding</keyword>
<keyword evidence="11" id="KW-1185">Reference proteome</keyword>
<name>A0A7J7CD07_TRIWF</name>
<evidence type="ECO:0000256" key="2">
    <source>
        <dbReference type="ARBA" id="ARBA00022737"/>
    </source>
</evidence>
<dbReference type="Gene3D" id="1.10.10.60">
    <property type="entry name" value="Homeodomain-like"/>
    <property type="match status" value="1"/>
</dbReference>
<dbReference type="SMART" id="SM00717">
    <property type="entry name" value="SANT"/>
    <property type="match status" value="1"/>
</dbReference>
<protein>
    <submittedName>
        <fullName evidence="10">Uncharacterized protein</fullName>
    </submittedName>
</protein>
<sequence>MGRHSCCYKQKLRKGLWSPEEDEKLLRWSQIAVQLPGRTDNEIKNLWNSCLKKKLRQRGIDPVTHKPLSEVENGEDKTTPTNSQDKVSGLSSELNFLSTENNSRPVTNLQENGSFPVSGKINRRTNSGSSNHNNNNINNQNDKDFFLNRYSSTSPDDGSTCQTPNLVGHFPLQNQFNYLQNQRIPTNSNPNLWFTQTSSKAFDMNSEFTSTSSSILPPISNNSFVSSTPPMTYTSHITLPPEIPTLGSFAIHGSSRYWEPGAPSNNSNSSSGSSGNPNLQTNNSSMFENSLFSWGSSVECGGTSMKETQIQQLLEIQSEDIKWPPEYLQNPVLMAAALQNPQSLYNEIKSESHILSTDNSSVLWNHNQQQENADFHRLRTAYGHL</sequence>
<proteinExistence type="predicted"/>
<evidence type="ECO:0000256" key="3">
    <source>
        <dbReference type="ARBA" id="ARBA00023015"/>
    </source>
</evidence>
<dbReference type="AlphaFoldDB" id="A0A7J7CD07"/>
<evidence type="ECO:0000256" key="7">
    <source>
        <dbReference type="SAM" id="MobiDB-lite"/>
    </source>
</evidence>
<dbReference type="SUPFAM" id="SSF46689">
    <property type="entry name" value="Homeodomain-like"/>
    <property type="match status" value="1"/>
</dbReference>
<dbReference type="PANTHER" id="PTHR47997">
    <property type="entry name" value="MYB DOMAIN PROTEIN 55"/>
    <property type="match status" value="1"/>
</dbReference>
<keyword evidence="5" id="KW-0804">Transcription</keyword>
<evidence type="ECO:0000256" key="4">
    <source>
        <dbReference type="ARBA" id="ARBA00023125"/>
    </source>
</evidence>
<dbReference type="GO" id="GO:0005634">
    <property type="term" value="C:nucleus"/>
    <property type="evidence" value="ECO:0007669"/>
    <property type="project" value="UniProtKB-SubCell"/>
</dbReference>
<keyword evidence="3" id="KW-0805">Transcription regulation</keyword>
<gene>
    <name evidence="10" type="ORF">HS088_TW18G00729</name>
</gene>
<feature type="region of interest" description="Disordered" evidence="7">
    <location>
        <begin position="61"/>
        <end position="143"/>
    </location>
</feature>
<feature type="compositionally biased region" description="Low complexity" evidence="7">
    <location>
        <begin position="126"/>
        <end position="140"/>
    </location>
</feature>
<evidence type="ECO:0000313" key="10">
    <source>
        <dbReference type="EMBL" id="KAF5732041.1"/>
    </source>
</evidence>
<feature type="domain" description="Myb-like" evidence="8">
    <location>
        <begin position="9"/>
        <end position="51"/>
    </location>
</feature>
<reference evidence="10 11" key="1">
    <citation type="journal article" date="2020" name="Nat. Commun.">
        <title>Genome of Tripterygium wilfordii and identification of cytochrome P450 involved in triptolide biosynthesis.</title>
        <authorList>
            <person name="Tu L."/>
            <person name="Su P."/>
            <person name="Zhang Z."/>
            <person name="Gao L."/>
            <person name="Wang J."/>
            <person name="Hu T."/>
            <person name="Zhou J."/>
            <person name="Zhang Y."/>
            <person name="Zhao Y."/>
            <person name="Liu Y."/>
            <person name="Song Y."/>
            <person name="Tong Y."/>
            <person name="Lu Y."/>
            <person name="Yang J."/>
            <person name="Xu C."/>
            <person name="Jia M."/>
            <person name="Peters R.J."/>
            <person name="Huang L."/>
            <person name="Gao W."/>
        </authorList>
    </citation>
    <scope>NUCLEOTIDE SEQUENCE [LARGE SCALE GENOMIC DNA]</scope>
    <source>
        <strain evidence="11">cv. XIE 37</strain>
        <tissue evidence="10">Leaf</tissue>
    </source>
</reference>
<feature type="domain" description="HTH myb-type" evidence="9">
    <location>
        <begin position="9"/>
        <end position="55"/>
    </location>
</feature>
<keyword evidence="2" id="KW-0677">Repeat</keyword>
<feature type="compositionally biased region" description="Polar residues" evidence="7">
    <location>
        <begin position="79"/>
        <end position="115"/>
    </location>
</feature>
<dbReference type="CDD" id="cd00167">
    <property type="entry name" value="SANT"/>
    <property type="match status" value="1"/>
</dbReference>
<feature type="compositionally biased region" description="Basic and acidic residues" evidence="7">
    <location>
        <begin position="63"/>
        <end position="78"/>
    </location>
</feature>
<evidence type="ECO:0000259" key="8">
    <source>
        <dbReference type="PROSITE" id="PS50090"/>
    </source>
</evidence>
<accession>A0A7J7CD07</accession>
<evidence type="ECO:0000313" key="11">
    <source>
        <dbReference type="Proteomes" id="UP000593562"/>
    </source>
</evidence>
<dbReference type="PROSITE" id="PS50090">
    <property type="entry name" value="MYB_LIKE"/>
    <property type="match status" value="1"/>
</dbReference>
<evidence type="ECO:0000259" key="9">
    <source>
        <dbReference type="PROSITE" id="PS51294"/>
    </source>
</evidence>
<dbReference type="GO" id="GO:0003677">
    <property type="term" value="F:DNA binding"/>
    <property type="evidence" value="ECO:0007669"/>
    <property type="project" value="UniProtKB-KW"/>
</dbReference>
<feature type="compositionally biased region" description="Low complexity" evidence="7">
    <location>
        <begin position="263"/>
        <end position="278"/>
    </location>
</feature>
<dbReference type="EMBL" id="JAAARO010000018">
    <property type="protein sequence ID" value="KAF5732041.1"/>
    <property type="molecule type" value="Genomic_DNA"/>
</dbReference>
<evidence type="ECO:0000256" key="1">
    <source>
        <dbReference type="ARBA" id="ARBA00004123"/>
    </source>
</evidence>
<dbReference type="InterPro" id="IPR051953">
    <property type="entry name" value="Plant_SW-associated_TFs"/>
</dbReference>
<dbReference type="InterPro" id="IPR017930">
    <property type="entry name" value="Myb_dom"/>
</dbReference>
<feature type="region of interest" description="Disordered" evidence="7">
    <location>
        <begin position="260"/>
        <end position="282"/>
    </location>
</feature>
<dbReference type="InParanoid" id="A0A7J7CD07"/>
<comment type="caution">
    <text evidence="10">The sequence shown here is derived from an EMBL/GenBank/DDBJ whole genome shotgun (WGS) entry which is preliminary data.</text>
</comment>
<evidence type="ECO:0000256" key="5">
    <source>
        <dbReference type="ARBA" id="ARBA00023163"/>
    </source>
</evidence>
<dbReference type="PROSITE" id="PS51294">
    <property type="entry name" value="HTH_MYB"/>
    <property type="match status" value="1"/>
</dbReference>
<comment type="subcellular location">
    <subcellularLocation>
        <location evidence="1">Nucleus</location>
    </subcellularLocation>
</comment>
<organism evidence="10 11">
    <name type="scientific">Tripterygium wilfordii</name>
    <name type="common">Thunder God vine</name>
    <dbReference type="NCBI Taxonomy" id="458696"/>
    <lineage>
        <taxon>Eukaryota</taxon>
        <taxon>Viridiplantae</taxon>
        <taxon>Streptophyta</taxon>
        <taxon>Embryophyta</taxon>
        <taxon>Tracheophyta</taxon>
        <taxon>Spermatophyta</taxon>
        <taxon>Magnoliopsida</taxon>
        <taxon>eudicotyledons</taxon>
        <taxon>Gunneridae</taxon>
        <taxon>Pentapetalae</taxon>
        <taxon>rosids</taxon>
        <taxon>fabids</taxon>
        <taxon>Celastrales</taxon>
        <taxon>Celastraceae</taxon>
        <taxon>Tripterygium</taxon>
    </lineage>
</organism>
<dbReference type="Pfam" id="PF00249">
    <property type="entry name" value="Myb_DNA-binding"/>
    <property type="match status" value="1"/>
</dbReference>